<dbReference type="PANTHER" id="PTHR31616">
    <property type="entry name" value="TREHALASE"/>
    <property type="match status" value="1"/>
</dbReference>
<sequence>MSMPIEQYAMIGDGHTAALVGRDGSIDWLCLPYFDSGACFAALLGGSENGRWAIAPREKITSVSRRYREGTLILETDFETPSGAVRLIDCMPLSNERWDVLRIVVGLRGRVAMGMELVIRFDYGSIVPWVTRHNGALFATAGPDTLELHTPVHIRGEQMTSRADFEVGVGERVPFVLNYRPSHEPAQHAIDAESTLEQTERHWQNWSGRCRFECRWQDAVLRSLLTLKALIYQPTGGIVAAPTTSLPEYPGGVRNWDYRYCWLRDATFTLNALLLAGYTDEALAWCDWLLRAVAGSPADLQILYSVTGERRLKETEIPWLPGYMQAAPVRIGNAAAEQFQLDVYGEVMDTLHLARAAGQVLQPHAWNIQCALLNYLDSHWQEPDEGIWEVRGPRRHFTHSKVMAWVAFDRGIKAVERYGLEGPVAAWRRTREQIHAQVCEAGFDVKRKCFTQHYGSTALDASLLLIPLVGFLPPDDSRVRSTIAAIERELVVDGLVLRYRVETATAVDGLPPGEGAFLPCSFWLADCLAVTGRQVEAEALFERLLALRNDVGLLAEEFDPRSGHMLGNFPQALSHMALINTARLLSLAPGQLDESSRTGERLVTTNARPCPPHE</sequence>
<evidence type="ECO:0000259" key="2">
    <source>
        <dbReference type="Pfam" id="PF00723"/>
    </source>
</evidence>
<dbReference type="PANTHER" id="PTHR31616:SF0">
    <property type="entry name" value="GLUCAN 1,4-ALPHA-GLUCOSIDASE"/>
    <property type="match status" value="1"/>
</dbReference>
<feature type="domain" description="GH15-like" evidence="2">
    <location>
        <begin position="217"/>
        <end position="582"/>
    </location>
</feature>
<accession>A0ABX4E028</accession>
<dbReference type="InterPro" id="IPR012341">
    <property type="entry name" value="6hp_glycosidase-like_sf"/>
</dbReference>
<dbReference type="Proteomes" id="UP000215455">
    <property type="component" value="Unassembled WGS sequence"/>
</dbReference>
<keyword evidence="5" id="KW-1185">Reference proteome</keyword>
<dbReference type="Pfam" id="PF19291">
    <property type="entry name" value="TREH_N"/>
    <property type="match status" value="1"/>
</dbReference>
<dbReference type="SUPFAM" id="SSF48208">
    <property type="entry name" value="Six-hairpin glycosidases"/>
    <property type="match status" value="1"/>
</dbReference>
<evidence type="ECO:0000313" key="5">
    <source>
        <dbReference type="Proteomes" id="UP000215455"/>
    </source>
</evidence>
<evidence type="ECO:0000259" key="3">
    <source>
        <dbReference type="Pfam" id="PF19291"/>
    </source>
</evidence>
<dbReference type="InterPro" id="IPR045582">
    <property type="entry name" value="Trehalase-like_N"/>
</dbReference>
<dbReference type="Pfam" id="PF00723">
    <property type="entry name" value="Glyco_hydro_15"/>
    <property type="match status" value="1"/>
</dbReference>
<dbReference type="Gene3D" id="1.50.10.10">
    <property type="match status" value="1"/>
</dbReference>
<name>A0ABX4E028_9PSED</name>
<evidence type="ECO:0000256" key="1">
    <source>
        <dbReference type="SAM" id="MobiDB-lite"/>
    </source>
</evidence>
<feature type="domain" description="Trehalase-like N-terminal" evidence="3">
    <location>
        <begin position="2"/>
        <end position="203"/>
    </location>
</feature>
<dbReference type="InterPro" id="IPR011613">
    <property type="entry name" value="GH15-like"/>
</dbReference>
<dbReference type="InterPro" id="IPR008928">
    <property type="entry name" value="6-hairpin_glycosidase_sf"/>
</dbReference>
<dbReference type="RefSeq" id="WP_083348922.1">
    <property type="nucleotide sequence ID" value="NZ_CP044409.1"/>
</dbReference>
<organism evidence="4 5">
    <name type="scientific">Pseudomonas umsongensis</name>
    <dbReference type="NCBI Taxonomy" id="198618"/>
    <lineage>
        <taxon>Bacteria</taxon>
        <taxon>Pseudomonadati</taxon>
        <taxon>Pseudomonadota</taxon>
        <taxon>Gammaproteobacteria</taxon>
        <taxon>Pseudomonadales</taxon>
        <taxon>Pseudomonadaceae</taxon>
        <taxon>Pseudomonas</taxon>
    </lineage>
</organism>
<feature type="region of interest" description="Disordered" evidence="1">
    <location>
        <begin position="591"/>
        <end position="614"/>
    </location>
</feature>
<reference evidence="4 5" key="1">
    <citation type="submission" date="2017-06" db="EMBL/GenBank/DDBJ databases">
        <authorList>
            <person name="Furmanczyk E.M."/>
        </authorList>
    </citation>
    <scope>NUCLEOTIDE SEQUENCE [LARGE SCALE GENOMIC DNA]</scope>
    <source>
        <strain evidence="4 5">DSM 16611</strain>
    </source>
</reference>
<protein>
    <submittedName>
        <fullName evidence="4">Glucoamylase</fullName>
    </submittedName>
</protein>
<comment type="caution">
    <text evidence="4">The sequence shown here is derived from an EMBL/GenBank/DDBJ whole genome shotgun (WGS) entry which is preliminary data.</text>
</comment>
<dbReference type="EMBL" id="NIWU01000001">
    <property type="protein sequence ID" value="OXR34803.1"/>
    <property type="molecule type" value="Genomic_DNA"/>
</dbReference>
<evidence type="ECO:0000313" key="4">
    <source>
        <dbReference type="EMBL" id="OXR34803.1"/>
    </source>
</evidence>
<proteinExistence type="predicted"/>
<gene>
    <name evidence="4" type="ORF">PSUM_02610</name>
</gene>